<proteinExistence type="predicted"/>
<feature type="compositionally biased region" description="Basic and acidic residues" evidence="1">
    <location>
        <begin position="35"/>
        <end position="46"/>
    </location>
</feature>
<feature type="region of interest" description="Disordered" evidence="1">
    <location>
        <begin position="1"/>
        <end position="138"/>
    </location>
</feature>
<feature type="region of interest" description="Disordered" evidence="1">
    <location>
        <begin position="384"/>
        <end position="490"/>
    </location>
</feature>
<comment type="caution">
    <text evidence="3">The sequence shown here is derived from an EMBL/GenBank/DDBJ whole genome shotgun (WGS) entry which is preliminary data.</text>
</comment>
<evidence type="ECO:0000256" key="1">
    <source>
        <dbReference type="SAM" id="MobiDB-lite"/>
    </source>
</evidence>
<feature type="compositionally biased region" description="Basic and acidic residues" evidence="1">
    <location>
        <begin position="391"/>
        <end position="414"/>
    </location>
</feature>
<feature type="compositionally biased region" description="Basic and acidic residues" evidence="1">
    <location>
        <begin position="106"/>
        <end position="117"/>
    </location>
</feature>
<dbReference type="EMBL" id="WIXP02000006">
    <property type="protein sequence ID" value="KAF6208960.1"/>
    <property type="molecule type" value="Genomic_DNA"/>
</dbReference>
<feature type="compositionally biased region" description="Polar residues" evidence="1">
    <location>
        <begin position="1"/>
        <end position="12"/>
    </location>
</feature>
<dbReference type="Proteomes" id="UP000466442">
    <property type="component" value="Unassembled WGS sequence"/>
</dbReference>
<dbReference type="OrthoDB" id="6630176at2759"/>
<dbReference type="InterPro" id="IPR031961">
    <property type="entry name" value="DUF4780"/>
</dbReference>
<gene>
    <name evidence="3" type="ORF">GE061_014703</name>
</gene>
<sequence>MESFNNQNTNKPKTFDPDSDRLEEDLLRSPPSADQAKEMEVVEGKAGEGGLGGTAKTLPGPSELMDPETVSKKQSNSGTLQCGVPVPSGSSELAIVDLETLSGPAKRLDSGSDKQEPAPENPEGKTTPLNQGLPPIIASGNSAQRRRYLFLIRKGVEMESAIQQALDAPMKRKKAGESTDTTPDVRRDKKRRTHSDTPAPKKKRKFNDVARGIKMGIFHNNYPSVFLTSEQMNLIQDGIVEAIFELDLDGPKPGFSETAYRRGWLCMRCVDEESSKWLQSFISSCKPWEGASLKVLAGKDLPKTRVATAFLPKCAEETNERIFHFLARQNRGLNVESWRVLSRKREGAMSALLTLLIDVESAEILEKNSDVSIKLARGTIRPRLLNKQPQKKPEKEKQEASEEEGPSAKDDPKLLGEAALEDATQNLEMLKVHESVETQETTESAPPAKPLKAFRPPLQGGSGKPQEPLPNLPKKKTKKEKERRGSRGKK</sequence>
<name>A0A8S9XIT2_APOLU</name>
<feature type="compositionally biased region" description="Basic and acidic residues" evidence="1">
    <location>
        <begin position="13"/>
        <end position="27"/>
    </location>
</feature>
<accession>A0A8S9XIT2</accession>
<evidence type="ECO:0000313" key="4">
    <source>
        <dbReference type="Proteomes" id="UP000466442"/>
    </source>
</evidence>
<evidence type="ECO:0000259" key="2">
    <source>
        <dbReference type="Pfam" id="PF16012"/>
    </source>
</evidence>
<dbReference type="AlphaFoldDB" id="A0A8S9XIT2"/>
<evidence type="ECO:0000313" key="3">
    <source>
        <dbReference type="EMBL" id="KAF6208960.1"/>
    </source>
</evidence>
<dbReference type="Pfam" id="PF16012">
    <property type="entry name" value="DUF4780"/>
    <property type="match status" value="1"/>
</dbReference>
<organism evidence="3 4">
    <name type="scientific">Apolygus lucorum</name>
    <name type="common">Small green plant bug</name>
    <name type="synonym">Lygocoris lucorum</name>
    <dbReference type="NCBI Taxonomy" id="248454"/>
    <lineage>
        <taxon>Eukaryota</taxon>
        <taxon>Metazoa</taxon>
        <taxon>Ecdysozoa</taxon>
        <taxon>Arthropoda</taxon>
        <taxon>Hexapoda</taxon>
        <taxon>Insecta</taxon>
        <taxon>Pterygota</taxon>
        <taxon>Neoptera</taxon>
        <taxon>Paraneoptera</taxon>
        <taxon>Hemiptera</taxon>
        <taxon>Heteroptera</taxon>
        <taxon>Panheteroptera</taxon>
        <taxon>Cimicomorpha</taxon>
        <taxon>Miridae</taxon>
        <taxon>Mirini</taxon>
        <taxon>Apolygus</taxon>
    </lineage>
</organism>
<protein>
    <recommendedName>
        <fullName evidence="2">DUF4780 domain-containing protein</fullName>
    </recommendedName>
</protein>
<feature type="region of interest" description="Disordered" evidence="1">
    <location>
        <begin position="165"/>
        <end position="206"/>
    </location>
</feature>
<keyword evidence="4" id="KW-1185">Reference proteome</keyword>
<feature type="domain" description="DUF4780" evidence="2">
    <location>
        <begin position="211"/>
        <end position="369"/>
    </location>
</feature>
<reference evidence="3" key="1">
    <citation type="journal article" date="2021" name="Mol. Ecol. Resour.">
        <title>Apolygus lucorum genome provides insights into omnivorousness and mesophyll feeding.</title>
        <authorList>
            <person name="Liu Y."/>
            <person name="Liu H."/>
            <person name="Wang H."/>
            <person name="Huang T."/>
            <person name="Liu B."/>
            <person name="Yang B."/>
            <person name="Yin L."/>
            <person name="Li B."/>
            <person name="Zhang Y."/>
            <person name="Zhang S."/>
            <person name="Jiang F."/>
            <person name="Zhang X."/>
            <person name="Ren Y."/>
            <person name="Wang B."/>
            <person name="Wang S."/>
            <person name="Lu Y."/>
            <person name="Wu K."/>
            <person name="Fan W."/>
            <person name="Wang G."/>
        </authorList>
    </citation>
    <scope>NUCLEOTIDE SEQUENCE</scope>
    <source>
        <strain evidence="3">12Hb</strain>
    </source>
</reference>
<feature type="compositionally biased region" description="Basic and acidic residues" evidence="1">
    <location>
        <begin position="479"/>
        <end position="490"/>
    </location>
</feature>